<dbReference type="eggNOG" id="KOG3666">
    <property type="taxonomic scope" value="Eukaryota"/>
</dbReference>
<sequence>MADFLAENNSCGQTLLKLVSRGNAIIAELLRLSDFVPAVFKLETREERERYGDIIIDFSYFKTSEYVEKKIENSPELQDFDEAFRDNNLEILTRFYLAFESVHKYVTDLKSYLEDLNEGIFIQQTLESVLLNIDGKQLMCEALYLYGVMLLTIDWKFDGTVRERLLVSYYRYCAAKDAAESNIDDVCKLLRSTGYSRAPGAKRPSKYPEEYFRRVPVPNELSKMLIGRLRSDDIYNQITSYPIPEHRSTALANQARMLYVILYFAPEMLHNESAKMREIVDKHFPDNWVINVYMGHLVNLVEAWEPYKAAKTALSNTIAQTNLREFAVKFGKSVRSLDSSVLKLLKEGALTEDYVLDNIPKLMHLIRECNVTLRWIMLHITDVGADNIKKCRQLREAVIVGSEFSPKSLFDLLIDTSQLEFVIKEMFRNMLSKKESEWESSKKESSERMEELGEVFSGSKPLARIEKNASLQAWFTEMKNQINLLNYDDSTSAGRKIVQLIQALEEVQEFHQLETNLQVKQFLAETGGYLRKMLRIINIKEENLISLDIVADMSYAWEIIDNFTELMQKGIRKDPSLVTKLRATFLKAASALELPLVRIGQCNSPDLRSVSQYYSAELVSYVRKVLQIIPQTMFALLGEIVKLQTMNLKPVLPTRLDKDKLKEFAQLEQRQKVAKLTHSISIYTEGILLMKTTLVGIIKVVDPKQLLEDGIRKELVLRVAFALHKGLMFNPKSKAHELLHCLKSLQAIMDGFKRSFEYIQDYVNIYGLKIWQEEVTRIINYNIEQECNSFLRKKIEDWQSIYQSTAIPIPRYPPMGDGSVNFIGRLAREILKFTDYRTSSYINQMNAWYDVKTKEELVNIKLFSQLQVSLGTCGLTGLDRLLCFMIVKELQNFKVFHVKRAMKDGMFCTMLNSLNQQIQPTTKLVGNASKIYSLFIAKIEKKWPLYSAIILRVGQMQLIRCQILRELNFSCKFDSKMLSGCLETFNKAILMDIQKHYSDPNLPYPGEDNPLLFELTTYLETAGIANPLKKIYVTMNNIPHLSLFIFSFVLAQLPKLTFVKSAGGLFCKKVNDPCDGAPFVAGIVTLLQQFHTKNTDVFLQLIAQYLRSVMDSSSSTTKSSDLSPDVTNCFVFLDNFIHYANIPRKNIEAIFPDYVFNEFYHYVSS</sequence>
<evidence type="ECO:0000313" key="2">
    <source>
        <dbReference type="EMBL" id="EDV23219.1"/>
    </source>
</evidence>
<dbReference type="PhylomeDB" id="B3S1C5"/>
<dbReference type="PANTHER" id="PTHR15691">
    <property type="entry name" value="WASH COMPLEX SUBUNIT 5"/>
    <property type="match status" value="1"/>
</dbReference>
<dbReference type="InterPro" id="IPR019393">
    <property type="entry name" value="WASH_strumpellin"/>
</dbReference>
<dbReference type="GeneID" id="6755660"/>
<dbReference type="EMBL" id="DS985247">
    <property type="protein sequence ID" value="EDV23219.1"/>
    <property type="molecule type" value="Genomic_DNA"/>
</dbReference>
<gene>
    <name evidence="2" type="ORF">TRIADDRAFT_27621</name>
</gene>
<dbReference type="Proteomes" id="UP000009022">
    <property type="component" value="Unassembled WGS sequence"/>
</dbReference>
<keyword evidence="3" id="KW-1185">Reference proteome</keyword>
<dbReference type="RefSeq" id="XP_002114129.1">
    <property type="nucleotide sequence ID" value="XM_002114093.1"/>
</dbReference>
<dbReference type="GO" id="GO:0005768">
    <property type="term" value="C:endosome"/>
    <property type="evidence" value="ECO:0000318"/>
    <property type="project" value="GO_Central"/>
</dbReference>
<dbReference type="HOGENOM" id="CLU_004021_1_0_1"/>
<comment type="similarity">
    <text evidence="1">Belongs to the strumpellin family.</text>
</comment>
<name>B3S1C5_TRIAD</name>
<dbReference type="InParanoid" id="B3S1C5"/>
<dbReference type="Pfam" id="PF10266">
    <property type="entry name" value="Strumpellin"/>
    <property type="match status" value="1"/>
</dbReference>
<dbReference type="STRING" id="10228.B3S1C5"/>
<dbReference type="GO" id="GO:0051125">
    <property type="term" value="P:regulation of actin nucleation"/>
    <property type="evidence" value="ECO:0000318"/>
    <property type="project" value="GO_Central"/>
</dbReference>
<dbReference type="PANTHER" id="PTHR15691:SF6">
    <property type="entry name" value="WASH COMPLEX SUBUNIT 5"/>
    <property type="match status" value="1"/>
</dbReference>
<reference evidence="2 3" key="1">
    <citation type="journal article" date="2008" name="Nature">
        <title>The Trichoplax genome and the nature of placozoans.</title>
        <authorList>
            <person name="Srivastava M."/>
            <person name="Begovic E."/>
            <person name="Chapman J."/>
            <person name="Putnam N.H."/>
            <person name="Hellsten U."/>
            <person name="Kawashima T."/>
            <person name="Kuo A."/>
            <person name="Mitros T."/>
            <person name="Salamov A."/>
            <person name="Carpenter M.L."/>
            <person name="Signorovitch A.Y."/>
            <person name="Moreno M.A."/>
            <person name="Kamm K."/>
            <person name="Grimwood J."/>
            <person name="Schmutz J."/>
            <person name="Shapiro H."/>
            <person name="Grigoriev I.V."/>
            <person name="Buss L.W."/>
            <person name="Schierwater B."/>
            <person name="Dellaporta S.L."/>
            <person name="Rokhsar D.S."/>
        </authorList>
    </citation>
    <scope>NUCLEOTIDE SEQUENCE [LARGE SCALE GENOMIC DNA]</scope>
    <source>
        <strain evidence="2 3">Grell-BS-1999</strain>
    </source>
</reference>
<dbReference type="KEGG" id="tad:TRIADDRAFT_27621"/>
<dbReference type="AlphaFoldDB" id="B3S1C5"/>
<dbReference type="GO" id="GO:0030041">
    <property type="term" value="P:actin filament polymerization"/>
    <property type="evidence" value="ECO:0000318"/>
    <property type="project" value="GO_Central"/>
</dbReference>
<dbReference type="GO" id="GO:0071203">
    <property type="term" value="C:WASH complex"/>
    <property type="evidence" value="ECO:0000318"/>
    <property type="project" value="GO_Central"/>
</dbReference>
<evidence type="ECO:0000256" key="1">
    <source>
        <dbReference type="ARBA" id="ARBA00006224"/>
    </source>
</evidence>
<proteinExistence type="inferred from homology"/>
<protein>
    <recommendedName>
        <fullName evidence="4">WASH complex subunit strumpellin</fullName>
    </recommendedName>
</protein>
<accession>B3S1C5</accession>
<dbReference type="OrthoDB" id="565118at2759"/>
<evidence type="ECO:0000313" key="3">
    <source>
        <dbReference type="Proteomes" id="UP000009022"/>
    </source>
</evidence>
<dbReference type="GO" id="GO:0007032">
    <property type="term" value="P:endosome organization"/>
    <property type="evidence" value="ECO:0000318"/>
    <property type="project" value="GO_Central"/>
</dbReference>
<dbReference type="OMA" id="FFPDNWV"/>
<organism evidence="2 3">
    <name type="scientific">Trichoplax adhaerens</name>
    <name type="common">Trichoplax reptans</name>
    <dbReference type="NCBI Taxonomy" id="10228"/>
    <lineage>
        <taxon>Eukaryota</taxon>
        <taxon>Metazoa</taxon>
        <taxon>Placozoa</taxon>
        <taxon>Uniplacotomia</taxon>
        <taxon>Trichoplacea</taxon>
        <taxon>Trichoplacidae</taxon>
        <taxon>Trichoplax</taxon>
    </lineage>
</organism>
<dbReference type="CTD" id="6755660"/>
<dbReference type="GO" id="GO:0140285">
    <property type="term" value="P:endosome fission"/>
    <property type="evidence" value="ECO:0000318"/>
    <property type="project" value="GO_Central"/>
</dbReference>
<evidence type="ECO:0008006" key="4">
    <source>
        <dbReference type="Google" id="ProtNLM"/>
    </source>
</evidence>